<dbReference type="InterPro" id="IPR050464">
    <property type="entry name" value="Zeta_carotene_desat/Oxidored"/>
</dbReference>
<accession>A0A7W3PKP6</accession>
<dbReference type="GO" id="GO:0004729">
    <property type="term" value="F:oxygen-dependent protoporphyrinogen oxidase activity"/>
    <property type="evidence" value="ECO:0007669"/>
    <property type="project" value="UniProtKB-UniRule"/>
</dbReference>
<reference evidence="14 15" key="1">
    <citation type="submission" date="2020-07" db="EMBL/GenBank/DDBJ databases">
        <title>Sequencing the genomes of 1000 actinobacteria strains.</title>
        <authorList>
            <person name="Klenk H.-P."/>
        </authorList>
    </citation>
    <scope>NUCLEOTIDE SEQUENCE [LARGE SCALE GENOMIC DNA]</scope>
    <source>
        <strain evidence="14 15">DSM 27576</strain>
    </source>
</reference>
<evidence type="ECO:0000256" key="7">
    <source>
        <dbReference type="ARBA" id="ARBA00019046"/>
    </source>
</evidence>
<dbReference type="Gene3D" id="3.50.50.60">
    <property type="entry name" value="FAD/NAD(P)-binding domain"/>
    <property type="match status" value="1"/>
</dbReference>
<dbReference type="InterPro" id="IPR036188">
    <property type="entry name" value="FAD/NAD-bd_sf"/>
</dbReference>
<dbReference type="UniPathway" id="UPA00252"/>
<organism evidence="14 15">
    <name type="scientific">Microbacterium halimionae</name>
    <dbReference type="NCBI Taxonomy" id="1526413"/>
    <lineage>
        <taxon>Bacteria</taxon>
        <taxon>Bacillati</taxon>
        <taxon>Actinomycetota</taxon>
        <taxon>Actinomycetes</taxon>
        <taxon>Micrococcales</taxon>
        <taxon>Microbacteriaceae</taxon>
        <taxon>Microbacterium</taxon>
    </lineage>
</organism>
<dbReference type="Gene3D" id="1.10.3110.10">
    <property type="entry name" value="protoporphyrinogen ix oxidase, domain 3"/>
    <property type="match status" value="1"/>
</dbReference>
<keyword evidence="8 12" id="KW-0285">Flavoprotein</keyword>
<evidence type="ECO:0000256" key="11">
    <source>
        <dbReference type="ARBA" id="ARBA00023133"/>
    </source>
</evidence>
<sequence length="488" mass="50076">MSGVEDLAHLAEQAGHTRVAVVGGGISGLVAAMECARVGLHVTVFEASDRVGGVLRSADIAGLTVDVGAESFATRGGHVRALIDELDLSDAVASPNPVGAWVAGLPAGAAPLPGGSVLGIPDNPWREDVRRILGWSGAWRAYVDRLRPPLTIGHDRSLGHLVRKRMGQRVLDRLVAPVTTGVYSARPDDIDVDLAAPGLNAALTRTGSLSGAVADLVGGRQSAPGGAVQGLAGGMTRLVEALSARLLDLGVDIRVDTSVTALAETPTGWGLTTDGAATEGAEEFAAVIVAVTEPEARALLSPVVSALEAETAAAPEIELITLVIDAPDLDTHPRGTGVLTVPNSHVAKALTHSTAKWPWLDALTEPGTHVVRVSFGAQGEVPATKDLNDADAVALAVAEASALLGVTLHPQRVRGWHRDGYVQSQPAATRGRPEAVAAARGAIRAVSGLGAVGAWLSGTGLAQVVPDAVAEADRVRRAALWGHHAQHE</sequence>
<evidence type="ECO:0000256" key="2">
    <source>
        <dbReference type="ARBA" id="ARBA00001974"/>
    </source>
</evidence>
<dbReference type="NCBIfam" id="TIGR00562">
    <property type="entry name" value="proto_IX_ox"/>
    <property type="match status" value="1"/>
</dbReference>
<keyword evidence="9 12" id="KW-0274">FAD</keyword>
<dbReference type="InterPro" id="IPR004572">
    <property type="entry name" value="Protoporphyrinogen_oxidase"/>
</dbReference>
<name>A0A7W3PKP6_9MICO</name>
<comment type="subcellular location">
    <subcellularLocation>
        <location evidence="12">Cytoplasm</location>
    </subcellularLocation>
</comment>
<evidence type="ECO:0000256" key="9">
    <source>
        <dbReference type="ARBA" id="ARBA00022827"/>
    </source>
</evidence>
<evidence type="ECO:0000313" key="14">
    <source>
        <dbReference type="EMBL" id="MBA8815054.1"/>
    </source>
</evidence>
<dbReference type="SUPFAM" id="SSF54373">
    <property type="entry name" value="FAD-linked reductases, C-terminal domain"/>
    <property type="match status" value="1"/>
</dbReference>
<evidence type="ECO:0000259" key="13">
    <source>
        <dbReference type="Pfam" id="PF01593"/>
    </source>
</evidence>
<dbReference type="Pfam" id="PF01593">
    <property type="entry name" value="Amino_oxidase"/>
    <property type="match status" value="1"/>
</dbReference>
<dbReference type="PANTHER" id="PTHR42923:SF3">
    <property type="entry name" value="PROTOPORPHYRINOGEN OXIDASE"/>
    <property type="match status" value="1"/>
</dbReference>
<keyword evidence="15" id="KW-1185">Reference proteome</keyword>
<evidence type="ECO:0000256" key="1">
    <source>
        <dbReference type="ARBA" id="ARBA00001755"/>
    </source>
</evidence>
<comment type="caution">
    <text evidence="14">The sequence shown here is derived from an EMBL/GenBank/DDBJ whole genome shotgun (WGS) entry which is preliminary data.</text>
</comment>
<evidence type="ECO:0000256" key="3">
    <source>
        <dbReference type="ARBA" id="ARBA00002185"/>
    </source>
</evidence>
<dbReference type="Proteomes" id="UP000526083">
    <property type="component" value="Unassembled WGS sequence"/>
</dbReference>
<evidence type="ECO:0000256" key="5">
    <source>
        <dbReference type="ARBA" id="ARBA00008310"/>
    </source>
</evidence>
<dbReference type="Gene3D" id="3.90.660.20">
    <property type="entry name" value="Protoporphyrinogen oxidase, mitochondrial, domain 2"/>
    <property type="match status" value="1"/>
</dbReference>
<evidence type="ECO:0000256" key="10">
    <source>
        <dbReference type="ARBA" id="ARBA00023002"/>
    </source>
</evidence>
<dbReference type="InterPro" id="IPR002937">
    <property type="entry name" value="Amino_oxidase"/>
</dbReference>
<comment type="similarity">
    <text evidence="5 12">Belongs to the protoporphyrinogen/coproporphyrinogen oxidase family. Coproporphyrinogen III oxidase subfamily.</text>
</comment>
<dbReference type="EC" id="1.3.3.15" evidence="6 12"/>
<keyword evidence="12" id="KW-0963">Cytoplasm</keyword>
<evidence type="ECO:0000256" key="8">
    <source>
        <dbReference type="ARBA" id="ARBA00022630"/>
    </source>
</evidence>
<keyword evidence="10 12" id="KW-0560">Oxidoreductase</keyword>
<gene>
    <name evidence="14" type="ORF">FHX48_000106</name>
</gene>
<evidence type="ECO:0000256" key="12">
    <source>
        <dbReference type="RuleBase" id="RU364052"/>
    </source>
</evidence>
<dbReference type="RefSeq" id="WP_167044552.1">
    <property type="nucleotide sequence ID" value="NZ_JAAOZB010000001.1"/>
</dbReference>
<evidence type="ECO:0000256" key="4">
    <source>
        <dbReference type="ARBA" id="ARBA00004744"/>
    </source>
</evidence>
<dbReference type="PRINTS" id="PR00419">
    <property type="entry name" value="ADXRDTASE"/>
</dbReference>
<proteinExistence type="inferred from homology"/>
<feature type="domain" description="Amine oxidase" evidence="13">
    <location>
        <begin position="26"/>
        <end position="473"/>
    </location>
</feature>
<dbReference type="GO" id="GO:0006783">
    <property type="term" value="P:heme biosynthetic process"/>
    <property type="evidence" value="ECO:0007669"/>
    <property type="project" value="UniProtKB-UniRule"/>
</dbReference>
<evidence type="ECO:0000313" key="15">
    <source>
        <dbReference type="Proteomes" id="UP000526083"/>
    </source>
</evidence>
<dbReference type="EMBL" id="JACGWY010000001">
    <property type="protein sequence ID" value="MBA8815054.1"/>
    <property type="molecule type" value="Genomic_DNA"/>
</dbReference>
<keyword evidence="11 12" id="KW-0350">Heme biosynthesis</keyword>
<evidence type="ECO:0000256" key="6">
    <source>
        <dbReference type="ARBA" id="ARBA00012402"/>
    </source>
</evidence>
<dbReference type="GO" id="GO:0005737">
    <property type="term" value="C:cytoplasm"/>
    <property type="evidence" value="ECO:0007669"/>
    <property type="project" value="UniProtKB-SubCell"/>
</dbReference>
<comment type="catalytic activity">
    <reaction evidence="1">
        <text>coproporphyrinogen III + 3 O2 = coproporphyrin III + 3 H2O2</text>
        <dbReference type="Rhea" id="RHEA:43436"/>
        <dbReference type="ChEBI" id="CHEBI:15379"/>
        <dbReference type="ChEBI" id="CHEBI:16240"/>
        <dbReference type="ChEBI" id="CHEBI:57309"/>
        <dbReference type="ChEBI" id="CHEBI:131725"/>
        <dbReference type="EC" id="1.3.3.15"/>
    </reaction>
    <physiologicalReaction direction="left-to-right" evidence="1">
        <dbReference type="Rhea" id="RHEA:43437"/>
    </physiologicalReaction>
</comment>
<dbReference type="AlphaFoldDB" id="A0A7W3PKP6"/>
<dbReference type="SUPFAM" id="SSF51905">
    <property type="entry name" value="FAD/NAD(P)-binding domain"/>
    <property type="match status" value="1"/>
</dbReference>
<comment type="cofactor">
    <cofactor evidence="2 12">
        <name>FAD</name>
        <dbReference type="ChEBI" id="CHEBI:57692"/>
    </cofactor>
</comment>
<dbReference type="PANTHER" id="PTHR42923">
    <property type="entry name" value="PROTOPORPHYRINOGEN OXIDASE"/>
    <property type="match status" value="1"/>
</dbReference>
<comment type="pathway">
    <text evidence="4 12">Porphyrin-containing compound metabolism; protoheme biosynthesis.</text>
</comment>
<comment type="function">
    <text evidence="3 12">Involved in coproporphyrin-dependent heme b biosynthesis. Catalyzes the oxidation of coproporphyrinogen III to coproporphyrin III.</text>
</comment>
<protein>
    <recommendedName>
        <fullName evidence="7 12">Coproporphyrinogen III oxidase</fullName>
        <ecNumber evidence="6 12">1.3.3.15</ecNumber>
    </recommendedName>
</protein>